<accession>A0A0G2HMB7</accession>
<evidence type="ECO:0000313" key="2">
    <source>
        <dbReference type="Proteomes" id="UP000035067"/>
    </source>
</evidence>
<evidence type="ECO:0000313" key="1">
    <source>
        <dbReference type="EMBL" id="KKZ13041.1"/>
    </source>
</evidence>
<dbReference type="AlphaFoldDB" id="A0A0G2HMB7"/>
<comment type="caution">
    <text evidence="1">The sequence shown here is derived from an EMBL/GenBank/DDBJ whole genome shotgun (WGS) entry which is preliminary data.</text>
</comment>
<organism evidence="1 2">
    <name type="scientific">Candidatus Synechococcus spongiarum SP3</name>
    <dbReference type="NCBI Taxonomy" id="1604020"/>
    <lineage>
        <taxon>Bacteria</taxon>
        <taxon>Bacillati</taxon>
        <taxon>Cyanobacteriota</taxon>
        <taxon>Cyanophyceae</taxon>
        <taxon>Synechococcales</taxon>
        <taxon>Synechococcaceae</taxon>
        <taxon>Synechococcus</taxon>
    </lineage>
</organism>
<name>A0A0G2HMB7_9SYNE</name>
<dbReference type="Proteomes" id="UP000035067">
    <property type="component" value="Unassembled WGS sequence"/>
</dbReference>
<reference evidence="1 2" key="1">
    <citation type="submission" date="2015-01" db="EMBL/GenBank/DDBJ databases">
        <title>Lifestyle Evolution in Cyanobacterial Symbionts of Sponges.</title>
        <authorList>
            <person name="Burgsdorf I."/>
            <person name="Slaby B.M."/>
            <person name="Handley K.M."/>
            <person name="Haber M."/>
            <person name="Blom J."/>
            <person name="Marshall C.W."/>
            <person name="Gilbert J.A."/>
            <person name="Hentschel U."/>
            <person name="Steindler L."/>
        </authorList>
    </citation>
    <scope>NUCLEOTIDE SEQUENCE [LARGE SCALE GENOMIC DNA]</scope>
    <source>
        <strain evidence="1">SP3</strain>
    </source>
</reference>
<gene>
    <name evidence="1" type="ORF">TE42_02010</name>
</gene>
<proteinExistence type="predicted"/>
<sequence>MFIASNVKLIKEKKSITKVSAGCLQIRYRVYGYRVDAGGIESKDLHSIVIIIQLIFNMKLPIFMST</sequence>
<dbReference type="EMBL" id="JXQG01000006">
    <property type="protein sequence ID" value="KKZ13041.1"/>
    <property type="molecule type" value="Genomic_DNA"/>
</dbReference>
<protein>
    <submittedName>
        <fullName evidence="1">Uncharacterized protein</fullName>
    </submittedName>
</protein>